<reference evidence="1" key="2">
    <citation type="submission" date="2015-06" db="UniProtKB">
        <authorList>
            <consortium name="EnsemblPlants"/>
        </authorList>
    </citation>
    <scope>IDENTIFICATION</scope>
</reference>
<dbReference type="HOGENOM" id="CLU_2889781_0_0_1"/>
<organism evidence="1 2">
    <name type="scientific">Oryza rufipogon</name>
    <name type="common">Brownbeard rice</name>
    <name type="synonym">Asian wild rice</name>
    <dbReference type="NCBI Taxonomy" id="4529"/>
    <lineage>
        <taxon>Eukaryota</taxon>
        <taxon>Viridiplantae</taxon>
        <taxon>Streptophyta</taxon>
        <taxon>Embryophyta</taxon>
        <taxon>Tracheophyta</taxon>
        <taxon>Spermatophyta</taxon>
        <taxon>Magnoliopsida</taxon>
        <taxon>Liliopsida</taxon>
        <taxon>Poales</taxon>
        <taxon>Poaceae</taxon>
        <taxon>BOP clade</taxon>
        <taxon>Oryzoideae</taxon>
        <taxon>Oryzeae</taxon>
        <taxon>Oryzinae</taxon>
        <taxon>Oryza</taxon>
    </lineage>
</organism>
<evidence type="ECO:0000313" key="1">
    <source>
        <dbReference type="EnsemblPlants" id="ORUFI01G03940.1"/>
    </source>
</evidence>
<keyword evidence="2" id="KW-1185">Reference proteome</keyword>
<protein>
    <submittedName>
        <fullName evidence="1">Uncharacterized protein</fullName>
    </submittedName>
</protein>
<evidence type="ECO:0000313" key="2">
    <source>
        <dbReference type="Proteomes" id="UP000008022"/>
    </source>
</evidence>
<dbReference type="Proteomes" id="UP000008022">
    <property type="component" value="Unassembled WGS sequence"/>
</dbReference>
<proteinExistence type="predicted"/>
<name>A0A0E0MRL2_ORYRU</name>
<sequence length="63" mass="7032">MFTESSSSAAAAAAASAMYGRGLFTRWKAWQAKRPIKASEKNWLSCSGLELFFLNIYHSRLKS</sequence>
<dbReference type="Gramene" id="ORUFI01G03940.1">
    <property type="protein sequence ID" value="ORUFI01G03940.1"/>
    <property type="gene ID" value="ORUFI01G03940"/>
</dbReference>
<reference evidence="2" key="1">
    <citation type="submission" date="2013-06" db="EMBL/GenBank/DDBJ databases">
        <authorList>
            <person name="Zhao Q."/>
        </authorList>
    </citation>
    <scope>NUCLEOTIDE SEQUENCE</scope>
    <source>
        <strain evidence="2">cv. W1943</strain>
    </source>
</reference>
<dbReference type="AlphaFoldDB" id="A0A0E0MRL2"/>
<dbReference type="EnsemblPlants" id="ORUFI01G03940.1">
    <property type="protein sequence ID" value="ORUFI01G03940.1"/>
    <property type="gene ID" value="ORUFI01G03940"/>
</dbReference>
<accession>A0A0E0MRL2</accession>